<dbReference type="RefSeq" id="WP_194708854.1">
    <property type="nucleotide sequence ID" value="NZ_JADKPN010000017.1"/>
</dbReference>
<keyword evidence="3 8" id="KW-0732">Signal</keyword>
<dbReference type="InterPro" id="IPR045051">
    <property type="entry name" value="SBT"/>
</dbReference>
<evidence type="ECO:0000256" key="4">
    <source>
        <dbReference type="ARBA" id="ARBA00022801"/>
    </source>
</evidence>
<feature type="active site" description="Charge relay system" evidence="6 7">
    <location>
        <position position="539"/>
    </location>
</feature>
<dbReference type="GO" id="GO:0006508">
    <property type="term" value="P:proteolysis"/>
    <property type="evidence" value="ECO:0007669"/>
    <property type="project" value="UniProtKB-KW"/>
</dbReference>
<keyword evidence="5 7" id="KW-0720">Serine protease</keyword>
<feature type="active site" description="Charge relay system" evidence="6 7">
    <location>
        <position position="224"/>
    </location>
</feature>
<dbReference type="InterPro" id="IPR003137">
    <property type="entry name" value="PA_domain"/>
</dbReference>
<evidence type="ECO:0000256" key="8">
    <source>
        <dbReference type="SAM" id="SignalP"/>
    </source>
</evidence>
<feature type="signal peptide" evidence="8">
    <location>
        <begin position="1"/>
        <end position="32"/>
    </location>
</feature>
<dbReference type="CDD" id="cd02120">
    <property type="entry name" value="PA_subtilisin_like"/>
    <property type="match status" value="1"/>
</dbReference>
<dbReference type="PANTHER" id="PTHR10795">
    <property type="entry name" value="PROPROTEIN CONVERTASE SUBTILISIN/KEXIN"/>
    <property type="match status" value="1"/>
</dbReference>
<comment type="similarity">
    <text evidence="1 7">Belongs to the peptidase S8 family.</text>
</comment>
<proteinExistence type="inferred from homology"/>
<evidence type="ECO:0000256" key="5">
    <source>
        <dbReference type="ARBA" id="ARBA00022825"/>
    </source>
</evidence>
<organism evidence="13 14">
    <name type="scientific">Nocardioides islandensis</name>
    <dbReference type="NCBI Taxonomy" id="433663"/>
    <lineage>
        <taxon>Bacteria</taxon>
        <taxon>Bacillati</taxon>
        <taxon>Actinomycetota</taxon>
        <taxon>Actinomycetes</taxon>
        <taxon>Propionibacteriales</taxon>
        <taxon>Nocardioidaceae</taxon>
        <taxon>Nocardioides</taxon>
    </lineage>
</organism>
<dbReference type="GO" id="GO:0004252">
    <property type="term" value="F:serine-type endopeptidase activity"/>
    <property type="evidence" value="ECO:0007669"/>
    <property type="project" value="UniProtKB-UniRule"/>
</dbReference>
<dbReference type="EMBL" id="JADKPN010000017">
    <property type="protein sequence ID" value="MBF4765674.1"/>
    <property type="molecule type" value="Genomic_DNA"/>
</dbReference>
<evidence type="ECO:0000256" key="3">
    <source>
        <dbReference type="ARBA" id="ARBA00022729"/>
    </source>
</evidence>
<evidence type="ECO:0000259" key="10">
    <source>
        <dbReference type="Pfam" id="PF02225"/>
    </source>
</evidence>
<dbReference type="Gene3D" id="2.60.40.2310">
    <property type="match status" value="1"/>
</dbReference>
<dbReference type="PROSITE" id="PS51892">
    <property type="entry name" value="SUBTILASE"/>
    <property type="match status" value="1"/>
</dbReference>
<evidence type="ECO:0000256" key="2">
    <source>
        <dbReference type="ARBA" id="ARBA00022670"/>
    </source>
</evidence>
<evidence type="ECO:0000256" key="1">
    <source>
        <dbReference type="ARBA" id="ARBA00011073"/>
    </source>
</evidence>
<feature type="active site" description="Charge relay system" evidence="6 7">
    <location>
        <position position="153"/>
    </location>
</feature>
<evidence type="ECO:0000256" key="7">
    <source>
        <dbReference type="PROSITE-ProRule" id="PRU01240"/>
    </source>
</evidence>
<dbReference type="Pfam" id="PF05922">
    <property type="entry name" value="Inhibitor_I9"/>
    <property type="match status" value="1"/>
</dbReference>
<keyword evidence="4 7" id="KW-0378">Hydrolase</keyword>
<dbReference type="SUPFAM" id="SSF52743">
    <property type="entry name" value="Subtilisin-like"/>
    <property type="match status" value="1"/>
</dbReference>
<dbReference type="Pfam" id="PF02225">
    <property type="entry name" value="PA"/>
    <property type="match status" value="1"/>
</dbReference>
<evidence type="ECO:0000259" key="9">
    <source>
        <dbReference type="Pfam" id="PF00082"/>
    </source>
</evidence>
<dbReference type="PRINTS" id="PR00723">
    <property type="entry name" value="SUBTILISIN"/>
</dbReference>
<dbReference type="InterPro" id="IPR022398">
    <property type="entry name" value="Peptidase_S8_His-AS"/>
</dbReference>
<sequence>MTRSWYSRRALAGALTAAALLASGSLAVTASATESTRDHGTDLYLVTLVGPGTAGDRSGTPAYDVRLAETAAQDATLAAVGAATPVYRWTTALNGYAVRLTRSQARALAENPSVAAVERNRVRRLAGVRAPAGLGVQDVPGLGGAGTVIGLVDSGLWPDSPLFADVRGLGRAPTAFRGSCASGPGWATEVCDRKIVGAHWYVDGFGADRLRTGASLSPLDDSGHGTLVASIAAGNSGVSVHVPGQRAGTYSGAAPQARLAVYKACWTAPDPRDDGCASADLVTAIDRAVADRVDVLNLSVDGGRAVDTVERALLGAAEADIVVVGASGNAGTREYAAHASPWVTSVGGTTGVTRRGEVTGAGLRLTGAMAARRATHPRRVVLGARVPAAGSTPDNSRYCLPGSLDAGRVAGRIVVCERGQVGRVDKSAAVHRADGAGMILLNVTRGQVAADFHAVPTVHLAKDDGRLLRAWLREHPRGRLSLRPDGVSRTPDRLVAWSSAGDPTASFLKPDVVGTAVGVLGATPPSPYGRRWDLGSGTSVAAARTSGIAATLISRHDWTAAEVRSALATTAGNVEGDPSLIRLGAGRTRARAADRPGLAFAVPPGDYRAWLDGDLAATDLNTPSLLLHGTGTVTRTVTNVGTRGMYYSSAARGFSRYDVSVTPAAFSLAPGESATFTVTVNGPAGAQPIDDGYVIWRGANGNRVRVPVVIAR</sequence>
<dbReference type="Pfam" id="PF17766">
    <property type="entry name" value="fn3_6"/>
    <property type="match status" value="1"/>
</dbReference>
<dbReference type="Pfam" id="PF00082">
    <property type="entry name" value="Peptidase_S8"/>
    <property type="match status" value="1"/>
</dbReference>
<accession>A0A930YK41</accession>
<feature type="domain" description="Peptidase S8/S53" evidence="9">
    <location>
        <begin position="144"/>
        <end position="579"/>
    </location>
</feature>
<feature type="domain" description="Inhibitor I9" evidence="11">
    <location>
        <begin position="80"/>
        <end position="125"/>
    </location>
</feature>
<dbReference type="AlphaFoldDB" id="A0A930YK41"/>
<protein>
    <submittedName>
        <fullName evidence="13">S8 family serine peptidase</fullName>
    </submittedName>
</protein>
<keyword evidence="2 7" id="KW-0645">Protease</keyword>
<dbReference type="Proteomes" id="UP000640489">
    <property type="component" value="Unassembled WGS sequence"/>
</dbReference>
<feature type="chain" id="PRO_5037780107" evidence="8">
    <location>
        <begin position="33"/>
        <end position="712"/>
    </location>
</feature>
<dbReference type="Gene3D" id="3.30.70.80">
    <property type="entry name" value="Peptidase S8 propeptide/proteinase inhibitor I9"/>
    <property type="match status" value="1"/>
</dbReference>
<dbReference type="InterPro" id="IPR041469">
    <property type="entry name" value="Subtilisin-like_FN3"/>
</dbReference>
<dbReference type="Gene3D" id="3.40.50.200">
    <property type="entry name" value="Peptidase S8/S53 domain"/>
    <property type="match status" value="1"/>
</dbReference>
<dbReference type="Gene3D" id="3.50.30.30">
    <property type="match status" value="1"/>
</dbReference>
<evidence type="ECO:0000259" key="11">
    <source>
        <dbReference type="Pfam" id="PF05922"/>
    </source>
</evidence>
<dbReference type="InterPro" id="IPR000209">
    <property type="entry name" value="Peptidase_S8/S53_dom"/>
</dbReference>
<feature type="domain" description="PA" evidence="10">
    <location>
        <begin position="403"/>
        <end position="467"/>
    </location>
</feature>
<evidence type="ECO:0000259" key="12">
    <source>
        <dbReference type="Pfam" id="PF17766"/>
    </source>
</evidence>
<gene>
    <name evidence="13" type="ORF">ISU07_21295</name>
</gene>
<dbReference type="InterPro" id="IPR015500">
    <property type="entry name" value="Peptidase_S8_subtilisin-rel"/>
</dbReference>
<dbReference type="InterPro" id="IPR023827">
    <property type="entry name" value="Peptidase_S8_Asp-AS"/>
</dbReference>
<evidence type="ECO:0000313" key="13">
    <source>
        <dbReference type="EMBL" id="MBF4765674.1"/>
    </source>
</evidence>
<feature type="domain" description="Subtilisin-like protease fibronectin type-III" evidence="12">
    <location>
        <begin position="619"/>
        <end position="710"/>
    </location>
</feature>
<dbReference type="PROSITE" id="PS00136">
    <property type="entry name" value="SUBTILASE_ASP"/>
    <property type="match status" value="1"/>
</dbReference>
<dbReference type="InterPro" id="IPR037045">
    <property type="entry name" value="S8pro/Inhibitor_I9_sf"/>
</dbReference>
<dbReference type="InterPro" id="IPR036852">
    <property type="entry name" value="Peptidase_S8/S53_dom_sf"/>
</dbReference>
<comment type="caution">
    <text evidence="13">The sequence shown here is derived from an EMBL/GenBank/DDBJ whole genome shotgun (WGS) entry which is preliminary data.</text>
</comment>
<dbReference type="InterPro" id="IPR010259">
    <property type="entry name" value="S8pro/Inhibitor_I9"/>
</dbReference>
<evidence type="ECO:0000313" key="14">
    <source>
        <dbReference type="Proteomes" id="UP000640489"/>
    </source>
</evidence>
<name>A0A930YK41_9ACTN</name>
<keyword evidence="14" id="KW-1185">Reference proteome</keyword>
<reference evidence="13" key="1">
    <citation type="submission" date="2020-11" db="EMBL/GenBank/DDBJ databases">
        <title>Nocardioides sp. nov., isolated from Soil of Cynanchum wilfordii Hemsley rhizosphere.</title>
        <authorList>
            <person name="Lee J.-S."/>
            <person name="Suh M.K."/>
            <person name="Kim J.-S."/>
        </authorList>
    </citation>
    <scope>NUCLEOTIDE SEQUENCE</scope>
    <source>
        <strain evidence="13">KCTC 19275</strain>
    </source>
</reference>
<evidence type="ECO:0000256" key="6">
    <source>
        <dbReference type="PIRSR" id="PIRSR615500-1"/>
    </source>
</evidence>
<dbReference type="PROSITE" id="PS00137">
    <property type="entry name" value="SUBTILASE_HIS"/>
    <property type="match status" value="1"/>
</dbReference>